<dbReference type="Proteomes" id="UP000006659">
    <property type="component" value="Chromosome"/>
</dbReference>
<dbReference type="HOGENOM" id="CLU_2368108_0_0_11"/>
<proteinExistence type="predicted"/>
<reference evidence="2 3" key="1">
    <citation type="journal article" date="2011" name="BMC Genomics">
        <title>Complete genome sequence of Corynebacterium variabile DSM 44702 isolated from the surface of smear-ripened cheeses and insights into cheese ripening and flavor generation.</title>
        <authorList>
            <person name="Schroeder J."/>
            <person name="Maus I."/>
            <person name="Trost E."/>
            <person name="Tauch A."/>
        </authorList>
    </citation>
    <scope>NUCLEOTIDE SEQUENCE [LARGE SCALE GENOMIC DNA]</scope>
    <source>
        <strain evidence="3">DSM 44702 / JCM 12073 / NCIMB 30131</strain>
    </source>
</reference>
<feature type="compositionally biased region" description="Basic and acidic residues" evidence="1">
    <location>
        <begin position="60"/>
        <end position="76"/>
    </location>
</feature>
<evidence type="ECO:0000256" key="1">
    <source>
        <dbReference type="SAM" id="MobiDB-lite"/>
    </source>
</evidence>
<evidence type="ECO:0000313" key="3">
    <source>
        <dbReference type="Proteomes" id="UP000006659"/>
    </source>
</evidence>
<protein>
    <submittedName>
        <fullName evidence="2">Uncharacterized protein</fullName>
    </submittedName>
</protein>
<evidence type="ECO:0000313" key="2">
    <source>
        <dbReference type="EMBL" id="AEK37410.1"/>
    </source>
</evidence>
<dbReference type="STRING" id="858619.CVAR_2059"/>
<feature type="compositionally biased region" description="Polar residues" evidence="1">
    <location>
        <begin position="86"/>
        <end position="95"/>
    </location>
</feature>
<feature type="region of interest" description="Disordered" evidence="1">
    <location>
        <begin position="47"/>
        <end position="95"/>
    </location>
</feature>
<dbReference type="EMBL" id="CP002917">
    <property type="protein sequence ID" value="AEK37410.1"/>
    <property type="molecule type" value="Genomic_DNA"/>
</dbReference>
<dbReference type="AlphaFoldDB" id="G0HHD0"/>
<gene>
    <name evidence="2" type="ordered locus">CVAR_2059</name>
</gene>
<name>G0HHD0_CORVD</name>
<accession>G0HHD0</accession>
<dbReference type="KEGG" id="cva:CVAR_2059"/>
<organism evidence="2 3">
    <name type="scientific">Corynebacterium variabile (strain DSM 44702 / CIP 107183 / JCM 12073 / NCIMB 30131)</name>
    <name type="common">Corynebacterium mooreparkense</name>
    <dbReference type="NCBI Taxonomy" id="858619"/>
    <lineage>
        <taxon>Bacteria</taxon>
        <taxon>Bacillati</taxon>
        <taxon>Actinomycetota</taxon>
        <taxon>Actinomycetes</taxon>
        <taxon>Mycobacteriales</taxon>
        <taxon>Corynebacteriaceae</taxon>
        <taxon>Corynebacterium</taxon>
    </lineage>
</organism>
<sequence>MTIVAACPFVILILFMCVSLYKGLSQDPMFLDENEKRSFALRLARERRHQVPPGSARSPWEAREDERLERKAEKSAQKTATKTATNPGSGDQAGS</sequence>